<evidence type="ECO:0000313" key="4">
    <source>
        <dbReference type="Proteomes" id="UP001432222"/>
    </source>
</evidence>
<reference evidence="3" key="1">
    <citation type="submission" date="2022-10" db="EMBL/GenBank/DDBJ databases">
        <title>The complete genomes of actinobacterial strains from the NBC collection.</title>
        <authorList>
            <person name="Joergensen T.S."/>
            <person name="Alvarez Arevalo M."/>
            <person name="Sterndorff E.B."/>
            <person name="Faurdal D."/>
            <person name="Vuksanovic O."/>
            <person name="Mourched A.-S."/>
            <person name="Charusanti P."/>
            <person name="Shaw S."/>
            <person name="Blin K."/>
            <person name="Weber T."/>
        </authorList>
    </citation>
    <scope>NUCLEOTIDE SEQUENCE</scope>
    <source>
        <strain evidence="3">NBC_00222</strain>
    </source>
</reference>
<evidence type="ECO:0000256" key="2">
    <source>
        <dbReference type="SAM" id="SignalP"/>
    </source>
</evidence>
<evidence type="ECO:0000256" key="1">
    <source>
        <dbReference type="SAM" id="Phobius"/>
    </source>
</evidence>
<sequence>MQLGFFLAVVVFCLIGAGVAQACDAIGLVSASGPKGAVWFVVTVFGAMWARGRFLGTGGSGRRD</sequence>
<keyword evidence="1" id="KW-0812">Transmembrane</keyword>
<gene>
    <name evidence="3" type="ORF">OHA16_29905</name>
</gene>
<dbReference type="Proteomes" id="UP001432222">
    <property type="component" value="Chromosome"/>
</dbReference>
<keyword evidence="2" id="KW-0732">Signal</keyword>
<protein>
    <submittedName>
        <fullName evidence="3">Uncharacterized protein</fullName>
    </submittedName>
</protein>
<proteinExistence type="predicted"/>
<dbReference type="EMBL" id="CP108110">
    <property type="protein sequence ID" value="WUQ86806.1"/>
    <property type="molecule type" value="Genomic_DNA"/>
</dbReference>
<evidence type="ECO:0000313" key="3">
    <source>
        <dbReference type="EMBL" id="WUQ86806.1"/>
    </source>
</evidence>
<keyword evidence="4" id="KW-1185">Reference proteome</keyword>
<feature type="transmembrane region" description="Helical" evidence="1">
    <location>
        <begin position="38"/>
        <end position="56"/>
    </location>
</feature>
<dbReference type="RefSeq" id="WP_328957394.1">
    <property type="nucleotide sequence ID" value="NZ_CP108110.1"/>
</dbReference>
<keyword evidence="1" id="KW-0472">Membrane</keyword>
<accession>A0ABZ1U9R8</accession>
<organism evidence="3 4">
    <name type="scientific">Kitasatospora purpeofusca</name>
    <dbReference type="NCBI Taxonomy" id="67352"/>
    <lineage>
        <taxon>Bacteria</taxon>
        <taxon>Bacillati</taxon>
        <taxon>Actinomycetota</taxon>
        <taxon>Actinomycetes</taxon>
        <taxon>Kitasatosporales</taxon>
        <taxon>Streptomycetaceae</taxon>
        <taxon>Kitasatospora</taxon>
    </lineage>
</organism>
<feature type="chain" id="PRO_5047471580" evidence="2">
    <location>
        <begin position="23"/>
        <end position="64"/>
    </location>
</feature>
<name>A0ABZ1U9R8_9ACTN</name>
<feature type="signal peptide" evidence="2">
    <location>
        <begin position="1"/>
        <end position="22"/>
    </location>
</feature>
<keyword evidence="1" id="KW-1133">Transmembrane helix</keyword>